<dbReference type="RefSeq" id="WP_133462963.1">
    <property type="nucleotide sequence ID" value="NZ_SNWI01000001.1"/>
</dbReference>
<protein>
    <submittedName>
        <fullName evidence="2">Uncharacterized protein</fullName>
    </submittedName>
</protein>
<keyword evidence="1" id="KW-1133">Transmembrane helix</keyword>
<sequence length="79" mass="9104">MRTIEKNNRKQESFNLPFNIKSGVKILATAVGFYVWGVEFIWVVLGVYFCWNIIRGIASCLVSLIALIGFIYFLITHIF</sequence>
<feature type="transmembrane region" description="Helical" evidence="1">
    <location>
        <begin position="53"/>
        <end position="75"/>
    </location>
</feature>
<dbReference type="EMBL" id="SNWI01000001">
    <property type="protein sequence ID" value="TDO04809.1"/>
    <property type="molecule type" value="Genomic_DNA"/>
</dbReference>
<comment type="caution">
    <text evidence="2">The sequence shown here is derived from an EMBL/GenBank/DDBJ whole genome shotgun (WGS) entry which is preliminary data.</text>
</comment>
<evidence type="ECO:0000313" key="3">
    <source>
        <dbReference type="Proteomes" id="UP000294848"/>
    </source>
</evidence>
<accession>A0A4V3BZ36</accession>
<dbReference type="Proteomes" id="UP000294848">
    <property type="component" value="Unassembled WGS sequence"/>
</dbReference>
<keyword evidence="1" id="KW-0472">Membrane</keyword>
<evidence type="ECO:0000313" key="2">
    <source>
        <dbReference type="EMBL" id="TDO04809.1"/>
    </source>
</evidence>
<keyword evidence="1" id="KW-0812">Transmembrane</keyword>
<evidence type="ECO:0000256" key="1">
    <source>
        <dbReference type="SAM" id="Phobius"/>
    </source>
</evidence>
<dbReference type="AlphaFoldDB" id="A0A4V3BZ36"/>
<gene>
    <name evidence="2" type="ORF">DET52_101157</name>
</gene>
<proteinExistence type="predicted"/>
<dbReference type="OrthoDB" id="1048584at2"/>
<organism evidence="2 3">
    <name type="scientific">Sunxiuqinia elliptica</name>
    <dbReference type="NCBI Taxonomy" id="655355"/>
    <lineage>
        <taxon>Bacteria</taxon>
        <taxon>Pseudomonadati</taxon>
        <taxon>Bacteroidota</taxon>
        <taxon>Bacteroidia</taxon>
        <taxon>Marinilabiliales</taxon>
        <taxon>Prolixibacteraceae</taxon>
        <taxon>Sunxiuqinia</taxon>
    </lineage>
</organism>
<name>A0A4V3BZ36_9BACT</name>
<reference evidence="2 3" key="1">
    <citation type="submission" date="2019-03" db="EMBL/GenBank/DDBJ databases">
        <title>Freshwater and sediment microbial communities from various areas in North America, analyzing microbe dynamics in response to fracking.</title>
        <authorList>
            <person name="Lamendella R."/>
        </authorList>
    </citation>
    <scope>NUCLEOTIDE SEQUENCE [LARGE SCALE GENOMIC DNA]</scope>
    <source>
        <strain evidence="2 3">114D</strain>
    </source>
</reference>
<feature type="transmembrane region" description="Helical" evidence="1">
    <location>
        <begin position="26"/>
        <end position="47"/>
    </location>
</feature>